<accession>A0A251RZH3</accession>
<dbReference type="GO" id="GO:0009507">
    <property type="term" value="C:chloroplast"/>
    <property type="evidence" value="ECO:0000318"/>
    <property type="project" value="GO_Central"/>
</dbReference>
<name>A0A251RZH3_HELAN</name>
<dbReference type="PROSITE" id="PS50076">
    <property type="entry name" value="DNAJ_2"/>
    <property type="match status" value="1"/>
</dbReference>
<dbReference type="Gramene" id="mRNA:HanXRQr2_Chr16g0750701">
    <property type="protein sequence ID" value="CDS:HanXRQr2_Chr16g0750701.1"/>
    <property type="gene ID" value="HanXRQr2_Chr16g0750701"/>
</dbReference>
<organism evidence="4 5">
    <name type="scientific">Helianthus annuus</name>
    <name type="common">Common sunflower</name>
    <dbReference type="NCBI Taxonomy" id="4232"/>
    <lineage>
        <taxon>Eukaryota</taxon>
        <taxon>Viridiplantae</taxon>
        <taxon>Streptophyta</taxon>
        <taxon>Embryophyta</taxon>
        <taxon>Tracheophyta</taxon>
        <taxon>Spermatophyta</taxon>
        <taxon>Magnoliopsida</taxon>
        <taxon>eudicotyledons</taxon>
        <taxon>Gunneridae</taxon>
        <taxon>Pentapetalae</taxon>
        <taxon>asterids</taxon>
        <taxon>campanulids</taxon>
        <taxon>Asterales</taxon>
        <taxon>Asteraceae</taxon>
        <taxon>Asteroideae</taxon>
        <taxon>Heliantheae alliance</taxon>
        <taxon>Heliantheae</taxon>
        <taxon>Helianthus</taxon>
    </lineage>
</organism>
<dbReference type="EMBL" id="CM007905">
    <property type="protein sequence ID" value="OTF91729.1"/>
    <property type="molecule type" value="Genomic_DNA"/>
</dbReference>
<proteinExistence type="predicted"/>
<dbReference type="InterPro" id="IPR001623">
    <property type="entry name" value="DnaJ_domain"/>
</dbReference>
<dbReference type="SMART" id="SM00271">
    <property type="entry name" value="DnaJ"/>
    <property type="match status" value="1"/>
</dbReference>
<dbReference type="InterPro" id="IPR036869">
    <property type="entry name" value="J_dom_sf"/>
</dbReference>
<evidence type="ECO:0000313" key="4">
    <source>
        <dbReference type="EMBL" id="OTF91729.1"/>
    </source>
</evidence>
<sequence length="171" mass="19169">MANVSLCFGPNPCVKPFIFACKSTSASYDIGSSSGSGSGSNSSNTNFYKLLSLSSNKVGTQEIKRAYRTLALKYHPDVSHDQDTTKMFILLQTAYKTLVDPVSREEYDCALGRGELGHVCVGRMSSDRGGERQRWEGQIDELKKRSSFRSERKEGSWGNRVRYANRQNKEY</sequence>
<dbReference type="OMA" id="KEGSWAS"/>
<dbReference type="PANTHER" id="PTHR45090">
    <property type="entry name" value="CHAPERONE PROTEIN DNAJ 20 CHLOROPLASTIC"/>
    <property type="match status" value="1"/>
</dbReference>
<dbReference type="InParanoid" id="A0A251RZH3"/>
<dbReference type="Gene3D" id="1.10.287.110">
    <property type="entry name" value="DnaJ domain"/>
    <property type="match status" value="1"/>
</dbReference>
<dbReference type="PANTHER" id="PTHR45090:SF8">
    <property type="entry name" value="J DOMAIN-CONTAINING PROTEIN"/>
    <property type="match status" value="1"/>
</dbReference>
<dbReference type="AlphaFoldDB" id="A0A251RZH3"/>
<feature type="compositionally biased region" description="Basic and acidic residues" evidence="1">
    <location>
        <begin position="146"/>
        <end position="155"/>
    </location>
</feature>
<reference evidence="3" key="3">
    <citation type="submission" date="2020-06" db="EMBL/GenBank/DDBJ databases">
        <title>Helianthus annuus Genome sequencing and assembly Release 2.</title>
        <authorList>
            <person name="Gouzy J."/>
            <person name="Langlade N."/>
            <person name="Munos S."/>
        </authorList>
    </citation>
    <scope>NUCLEOTIDE SEQUENCE</scope>
    <source>
        <tissue evidence="3">Leaves</tissue>
    </source>
</reference>
<evidence type="ECO:0000256" key="1">
    <source>
        <dbReference type="SAM" id="MobiDB-lite"/>
    </source>
</evidence>
<dbReference type="PRINTS" id="PR00625">
    <property type="entry name" value="JDOMAIN"/>
</dbReference>
<evidence type="ECO:0000259" key="2">
    <source>
        <dbReference type="PROSITE" id="PS50076"/>
    </source>
</evidence>
<feature type="domain" description="J" evidence="2">
    <location>
        <begin position="46"/>
        <end position="111"/>
    </location>
</feature>
<protein>
    <submittedName>
        <fullName evidence="3">DnaJ domain, Chaperone J-domain superfamily</fullName>
    </submittedName>
    <submittedName>
        <fullName evidence="4">Putative dnaJ domain-containing protein</fullName>
    </submittedName>
</protein>
<gene>
    <name evidence="4" type="ORF">HannXRQ_Chr16g0514091</name>
    <name evidence="3" type="ORF">HanXRQr2_Chr16g0750701</name>
</gene>
<dbReference type="Pfam" id="PF00226">
    <property type="entry name" value="DnaJ"/>
    <property type="match status" value="1"/>
</dbReference>
<dbReference type="STRING" id="4232.A0A251RZH3"/>
<evidence type="ECO:0000313" key="3">
    <source>
        <dbReference type="EMBL" id="KAF5760206.1"/>
    </source>
</evidence>
<reference evidence="4" key="2">
    <citation type="submission" date="2017-02" db="EMBL/GenBank/DDBJ databases">
        <title>Sunflower complete genome.</title>
        <authorList>
            <person name="Langlade N."/>
            <person name="Munos S."/>
        </authorList>
    </citation>
    <scope>NUCLEOTIDE SEQUENCE [LARGE SCALE GENOMIC DNA]</scope>
    <source>
        <tissue evidence="4">Leaves</tissue>
    </source>
</reference>
<dbReference type="CDD" id="cd06257">
    <property type="entry name" value="DnaJ"/>
    <property type="match status" value="1"/>
</dbReference>
<feature type="region of interest" description="Disordered" evidence="1">
    <location>
        <begin position="146"/>
        <end position="171"/>
    </location>
</feature>
<dbReference type="InterPro" id="IPR053232">
    <property type="entry name" value="DnaJ_C/III_chloroplastic"/>
</dbReference>
<dbReference type="Proteomes" id="UP000215914">
    <property type="component" value="Chromosome 16"/>
</dbReference>
<evidence type="ECO:0000313" key="5">
    <source>
        <dbReference type="Proteomes" id="UP000215914"/>
    </source>
</evidence>
<dbReference type="SUPFAM" id="SSF46565">
    <property type="entry name" value="Chaperone J-domain"/>
    <property type="match status" value="1"/>
</dbReference>
<dbReference type="EMBL" id="MNCJ02000331">
    <property type="protein sequence ID" value="KAF5760206.1"/>
    <property type="molecule type" value="Genomic_DNA"/>
</dbReference>
<keyword evidence="5" id="KW-1185">Reference proteome</keyword>
<reference evidence="3 5" key="1">
    <citation type="journal article" date="2017" name="Nature">
        <title>The sunflower genome provides insights into oil metabolism, flowering and Asterid evolution.</title>
        <authorList>
            <person name="Badouin H."/>
            <person name="Gouzy J."/>
            <person name="Grassa C.J."/>
            <person name="Murat F."/>
            <person name="Staton S.E."/>
            <person name="Cottret L."/>
            <person name="Lelandais-Briere C."/>
            <person name="Owens G.L."/>
            <person name="Carrere S."/>
            <person name="Mayjonade B."/>
            <person name="Legrand L."/>
            <person name="Gill N."/>
            <person name="Kane N.C."/>
            <person name="Bowers J.E."/>
            <person name="Hubner S."/>
            <person name="Bellec A."/>
            <person name="Berard A."/>
            <person name="Berges H."/>
            <person name="Blanchet N."/>
            <person name="Boniface M.C."/>
            <person name="Brunel D."/>
            <person name="Catrice O."/>
            <person name="Chaidir N."/>
            <person name="Claudel C."/>
            <person name="Donnadieu C."/>
            <person name="Faraut T."/>
            <person name="Fievet G."/>
            <person name="Helmstetter N."/>
            <person name="King M."/>
            <person name="Knapp S.J."/>
            <person name="Lai Z."/>
            <person name="Le Paslier M.C."/>
            <person name="Lippi Y."/>
            <person name="Lorenzon L."/>
            <person name="Mandel J.R."/>
            <person name="Marage G."/>
            <person name="Marchand G."/>
            <person name="Marquand E."/>
            <person name="Bret-Mestries E."/>
            <person name="Morien E."/>
            <person name="Nambeesan S."/>
            <person name="Nguyen T."/>
            <person name="Pegot-Espagnet P."/>
            <person name="Pouilly N."/>
            <person name="Raftis F."/>
            <person name="Sallet E."/>
            <person name="Schiex T."/>
            <person name="Thomas J."/>
            <person name="Vandecasteele C."/>
            <person name="Vares D."/>
            <person name="Vear F."/>
            <person name="Vautrin S."/>
            <person name="Crespi M."/>
            <person name="Mangin B."/>
            <person name="Burke J.M."/>
            <person name="Salse J."/>
            <person name="Munos S."/>
            <person name="Vincourt P."/>
            <person name="Rieseberg L.H."/>
            <person name="Langlade N.B."/>
        </authorList>
    </citation>
    <scope>NUCLEOTIDE SEQUENCE [LARGE SCALE GENOMIC DNA]</scope>
    <source>
        <strain evidence="5">cv. SF193</strain>
        <tissue evidence="3">Leaves</tissue>
    </source>
</reference>